<feature type="transmembrane region" description="Helical" evidence="10">
    <location>
        <begin position="286"/>
        <end position="305"/>
    </location>
</feature>
<feature type="transmembrane region" description="Helical" evidence="10">
    <location>
        <begin position="83"/>
        <end position="100"/>
    </location>
</feature>
<feature type="transmembrane region" description="Helical" evidence="10">
    <location>
        <begin position="252"/>
        <end position="274"/>
    </location>
</feature>
<feature type="transmembrane region" description="Helical" evidence="10">
    <location>
        <begin position="218"/>
        <end position="240"/>
    </location>
</feature>
<dbReference type="EMBL" id="PJZF01000003">
    <property type="protein sequence ID" value="PLR40789.1"/>
    <property type="molecule type" value="Genomic_DNA"/>
</dbReference>
<evidence type="ECO:0000256" key="3">
    <source>
        <dbReference type="ARBA" id="ARBA00022448"/>
    </source>
</evidence>
<evidence type="ECO:0000256" key="2">
    <source>
        <dbReference type="ARBA" id="ARBA00006523"/>
    </source>
</evidence>
<protein>
    <submittedName>
        <fullName evidence="12">MFS transporter</fullName>
    </submittedName>
</protein>
<dbReference type="OrthoDB" id="7337792at2"/>
<evidence type="ECO:0000256" key="4">
    <source>
        <dbReference type="ARBA" id="ARBA00022475"/>
    </source>
</evidence>
<keyword evidence="7 10" id="KW-0812">Transmembrane</keyword>
<accession>A0A2N5EE23</accession>
<keyword evidence="5" id="KW-0997">Cell inner membrane</keyword>
<evidence type="ECO:0000313" key="12">
    <source>
        <dbReference type="EMBL" id="PLR40789.1"/>
    </source>
</evidence>
<evidence type="ECO:0000259" key="11">
    <source>
        <dbReference type="PROSITE" id="PS50850"/>
    </source>
</evidence>
<dbReference type="GO" id="GO:0015767">
    <property type="term" value="P:lactose transport"/>
    <property type="evidence" value="ECO:0007669"/>
    <property type="project" value="TreeGrafter"/>
</dbReference>
<comment type="subcellular location">
    <subcellularLocation>
        <location evidence="1">Cell inner membrane</location>
        <topology evidence="1">Multi-pass membrane protein</topology>
    </subcellularLocation>
</comment>
<dbReference type="InterPro" id="IPR020846">
    <property type="entry name" value="MFS_dom"/>
</dbReference>
<evidence type="ECO:0000256" key="5">
    <source>
        <dbReference type="ARBA" id="ARBA00022519"/>
    </source>
</evidence>
<gene>
    <name evidence="12" type="ORF">CYR55_05780</name>
</gene>
<dbReference type="NCBIfam" id="TIGR00899">
    <property type="entry name" value="2A0120"/>
    <property type="match status" value="1"/>
</dbReference>
<dbReference type="InterPro" id="IPR004750">
    <property type="entry name" value="Sugar_efflux"/>
</dbReference>
<feature type="transmembrane region" description="Helical" evidence="10">
    <location>
        <begin position="341"/>
        <end position="362"/>
    </location>
</feature>
<keyword evidence="6" id="KW-0762">Sugar transport</keyword>
<evidence type="ECO:0000256" key="6">
    <source>
        <dbReference type="ARBA" id="ARBA00022597"/>
    </source>
</evidence>
<feature type="transmembrane region" description="Helical" evidence="10">
    <location>
        <begin position="140"/>
        <end position="167"/>
    </location>
</feature>
<dbReference type="InterPro" id="IPR011701">
    <property type="entry name" value="MFS"/>
</dbReference>
<keyword evidence="8 10" id="KW-1133">Transmembrane helix</keyword>
<dbReference type="RefSeq" id="WP_101815202.1">
    <property type="nucleotide sequence ID" value="NZ_PJZF01000003.1"/>
</dbReference>
<keyword evidence="4" id="KW-1003">Cell membrane</keyword>
<dbReference type="SUPFAM" id="SSF103473">
    <property type="entry name" value="MFS general substrate transporter"/>
    <property type="match status" value="1"/>
</dbReference>
<feature type="transmembrane region" description="Helical" evidence="10">
    <location>
        <begin position="106"/>
        <end position="128"/>
    </location>
</feature>
<keyword evidence="9 10" id="KW-0472">Membrane</keyword>
<dbReference type="InterPro" id="IPR036259">
    <property type="entry name" value="MFS_trans_sf"/>
</dbReference>
<reference evidence="12 13" key="1">
    <citation type="submission" date="2017-12" db="EMBL/GenBank/DDBJ databases">
        <title>Characterization of six clinical isolates of Enterochimera gen. nov., a novel genus of the Yersiniaciae family and the three species Enterochimera arupensis sp. nov., Enterochimera coloradensis sp. nov, and Enterochimera californica sp. nov.</title>
        <authorList>
            <person name="Rossi A."/>
            <person name="Fisher M."/>
        </authorList>
    </citation>
    <scope>NUCLEOTIDE SEQUENCE [LARGE SCALE GENOMIC DNA]</scope>
    <source>
        <strain evidence="13">2015-Iso6</strain>
    </source>
</reference>
<comment type="similarity">
    <text evidence="2">Belongs to the major facilitator superfamily. Set transporter family.</text>
</comment>
<dbReference type="PANTHER" id="PTHR23535">
    <property type="entry name" value="SUGAR EFFLUX TRANSPORTER A-RELATED"/>
    <property type="match status" value="1"/>
</dbReference>
<dbReference type="PANTHER" id="PTHR23535:SF2">
    <property type="entry name" value="SUGAR EFFLUX TRANSPORTER A-RELATED"/>
    <property type="match status" value="1"/>
</dbReference>
<feature type="transmembrane region" description="Helical" evidence="10">
    <location>
        <begin position="49"/>
        <end position="71"/>
    </location>
</feature>
<keyword evidence="13" id="KW-1185">Reference proteome</keyword>
<dbReference type="Proteomes" id="UP000234240">
    <property type="component" value="Unassembled WGS sequence"/>
</dbReference>
<evidence type="ECO:0000256" key="7">
    <source>
        <dbReference type="ARBA" id="ARBA00022692"/>
    </source>
</evidence>
<evidence type="ECO:0000256" key="10">
    <source>
        <dbReference type="SAM" id="Phobius"/>
    </source>
</evidence>
<comment type="caution">
    <text evidence="12">The sequence shown here is derived from an EMBL/GenBank/DDBJ whole genome shotgun (WGS) entry which is preliminary data.</text>
</comment>
<dbReference type="FunFam" id="1.20.1250.20:FF:000125">
    <property type="entry name" value="Sugar efflux transporter SetB"/>
    <property type="match status" value="1"/>
</dbReference>
<evidence type="ECO:0000256" key="8">
    <source>
        <dbReference type="ARBA" id="ARBA00022989"/>
    </source>
</evidence>
<dbReference type="Gene3D" id="1.20.1250.20">
    <property type="entry name" value="MFS general substrate transporter like domains"/>
    <property type="match status" value="2"/>
</dbReference>
<dbReference type="GO" id="GO:1904659">
    <property type="term" value="P:D-glucose transmembrane transport"/>
    <property type="evidence" value="ECO:0007669"/>
    <property type="project" value="TreeGrafter"/>
</dbReference>
<dbReference type="GO" id="GO:0036448">
    <property type="term" value="P:cellular response to glucose-phosphate stress"/>
    <property type="evidence" value="ECO:0007669"/>
    <property type="project" value="TreeGrafter"/>
</dbReference>
<sequence>MSAPIASARRLPDVTSAAFLLVAFLTGIAGALQTPTLSLFLSTEVHARPFMVGLFYTGSAVIGILVSQMLASRSDKRGDRRNLIFVCCLLGALACVLFAYNRNYLLLLLVGVLLSSFGSTANPQMFALAREHAEKTGREAVMFTSILRAQVSLAWVVGPPLAFALALGFGFPFMYMAAGVAFLLCGLLVRYFLPSMPKAELKTTDTLQAPHRNRRDTLLLFAACTLMWTANGMYLINMPLYLVHELNLPEKLVGVLMGTAAGLEIPIMLVAGYYARRFGKRSMMRLAVAAGVLFYFCLLFTTGVVPLLMLQLLNAVFIGILAGIGMLYFQDLMPNQAGAATTLFTNSTRVGWIIAGSCAGVVAEMWNYHAVFYSALAMVAGAVYCVWRIRDVPPKTAADPLAELLPMEKADNGGLPLP</sequence>
<dbReference type="Pfam" id="PF07690">
    <property type="entry name" value="MFS_1"/>
    <property type="match status" value="1"/>
</dbReference>
<organism evidence="12 13">
    <name type="scientific">Chimaeribacter californicus</name>
    <dbReference type="NCBI Taxonomy" id="2060067"/>
    <lineage>
        <taxon>Bacteria</taxon>
        <taxon>Pseudomonadati</taxon>
        <taxon>Pseudomonadota</taxon>
        <taxon>Gammaproteobacteria</taxon>
        <taxon>Enterobacterales</taxon>
        <taxon>Yersiniaceae</taxon>
        <taxon>Chimaeribacter</taxon>
    </lineage>
</organism>
<feature type="transmembrane region" description="Helical" evidence="10">
    <location>
        <begin position="173"/>
        <end position="193"/>
    </location>
</feature>
<name>A0A2N5EE23_9GAMM</name>
<proteinExistence type="inferred from homology"/>
<keyword evidence="3" id="KW-0813">Transport</keyword>
<dbReference type="GO" id="GO:0005351">
    <property type="term" value="F:carbohydrate:proton symporter activity"/>
    <property type="evidence" value="ECO:0007669"/>
    <property type="project" value="InterPro"/>
</dbReference>
<evidence type="ECO:0000256" key="9">
    <source>
        <dbReference type="ARBA" id="ARBA00023136"/>
    </source>
</evidence>
<evidence type="ECO:0000256" key="1">
    <source>
        <dbReference type="ARBA" id="ARBA00004429"/>
    </source>
</evidence>
<feature type="domain" description="Major facilitator superfamily (MFS) profile" evidence="11">
    <location>
        <begin position="11"/>
        <end position="393"/>
    </location>
</feature>
<dbReference type="CDD" id="cd17471">
    <property type="entry name" value="MFS_Set"/>
    <property type="match status" value="1"/>
</dbReference>
<dbReference type="FunFam" id="1.20.1250.20:FF:000151">
    <property type="entry name" value="Sugar efflux transporter SetB"/>
    <property type="match status" value="1"/>
</dbReference>
<feature type="transmembrane region" description="Helical" evidence="10">
    <location>
        <begin position="311"/>
        <end position="329"/>
    </location>
</feature>
<dbReference type="PROSITE" id="PS50850">
    <property type="entry name" value="MFS"/>
    <property type="match status" value="1"/>
</dbReference>
<evidence type="ECO:0000313" key="13">
    <source>
        <dbReference type="Proteomes" id="UP000234240"/>
    </source>
</evidence>
<dbReference type="GO" id="GO:0005886">
    <property type="term" value="C:plasma membrane"/>
    <property type="evidence" value="ECO:0007669"/>
    <property type="project" value="UniProtKB-SubCell"/>
</dbReference>
<dbReference type="AlphaFoldDB" id="A0A2N5EE23"/>
<feature type="transmembrane region" description="Helical" evidence="10">
    <location>
        <begin position="368"/>
        <end position="387"/>
    </location>
</feature>